<dbReference type="Gene3D" id="1.10.1300.10">
    <property type="entry name" value="3'5'-cyclic nucleotide phosphodiesterase, catalytic domain"/>
    <property type="match status" value="1"/>
</dbReference>
<sequence>MLFTDQAVQCTENIDCWSFDVLSANRVANGQILRHVTTDLLNRYGLIHKFKIQTAVLENFMIQMESGYNTYKNPYHNSIHAADVTQTTHYMLFQAGLANWLTDMEVFAMLFAAVIHDYKHTGTTNNYHVMSRSDIALIYNDRSVLENHHLSETFRLLKDQNLNILQNLSRDEYRDFRSLVIEMVLGTDMTSHFNHLKIMKKLLAHQEFSVDKAKGMALVLHCCDISHPSKEWRVHYHWTKLLLEEFFQQGDKEKELGLPFSPLCDRNTTPVAESQIGFINFIVSPSMEVLGTFLDKVQLALTRDIGPGEGSLSAEHEEKTAPNPRIRSIQASGKGIKSVSFDLGMILESTIKQNLL</sequence>
<dbReference type="RefSeq" id="XP_022258183.1">
    <property type="nucleotide sequence ID" value="XM_022402475.1"/>
</dbReference>
<dbReference type="Pfam" id="PF00233">
    <property type="entry name" value="PDEase_I"/>
    <property type="match status" value="1"/>
</dbReference>
<feature type="domain" description="PDEase" evidence="3">
    <location>
        <begin position="1"/>
        <end position="356"/>
    </location>
</feature>
<protein>
    <submittedName>
        <fullName evidence="5">Calcium/calmodulin-dependent 3',5'-cyclic nucleotide phosphodiesterase 1B-like isoform X1</fullName>
    </submittedName>
</protein>
<evidence type="ECO:0000256" key="1">
    <source>
        <dbReference type="ARBA" id="ARBA00022723"/>
    </source>
</evidence>
<evidence type="ECO:0000259" key="3">
    <source>
        <dbReference type="PROSITE" id="PS51845"/>
    </source>
</evidence>
<dbReference type="SUPFAM" id="SSF109604">
    <property type="entry name" value="HD-domain/PDEase-like"/>
    <property type="match status" value="1"/>
</dbReference>
<keyword evidence="4" id="KW-1185">Reference proteome</keyword>
<dbReference type="Proteomes" id="UP000694941">
    <property type="component" value="Unplaced"/>
</dbReference>
<dbReference type="InterPro" id="IPR023088">
    <property type="entry name" value="PDEase"/>
</dbReference>
<organism evidence="4 5">
    <name type="scientific">Limulus polyphemus</name>
    <name type="common">Atlantic horseshoe crab</name>
    <dbReference type="NCBI Taxonomy" id="6850"/>
    <lineage>
        <taxon>Eukaryota</taxon>
        <taxon>Metazoa</taxon>
        <taxon>Ecdysozoa</taxon>
        <taxon>Arthropoda</taxon>
        <taxon>Chelicerata</taxon>
        <taxon>Merostomata</taxon>
        <taxon>Xiphosura</taxon>
        <taxon>Limulidae</taxon>
        <taxon>Limulus</taxon>
    </lineage>
</organism>
<reference evidence="5" key="1">
    <citation type="submission" date="2025-08" db="UniProtKB">
        <authorList>
            <consortium name="RefSeq"/>
        </authorList>
    </citation>
    <scope>IDENTIFICATION</scope>
    <source>
        <tissue evidence="5">Muscle</tissue>
    </source>
</reference>
<evidence type="ECO:0000256" key="2">
    <source>
        <dbReference type="ARBA" id="ARBA00022801"/>
    </source>
</evidence>
<evidence type="ECO:0000313" key="4">
    <source>
        <dbReference type="Proteomes" id="UP000694941"/>
    </source>
</evidence>
<accession>A0ABM1TQM7</accession>
<dbReference type="PRINTS" id="PR00387">
    <property type="entry name" value="PDIESTERASE1"/>
</dbReference>
<dbReference type="InterPro" id="IPR002073">
    <property type="entry name" value="PDEase_catalytic_dom"/>
</dbReference>
<dbReference type="SMART" id="SM00471">
    <property type="entry name" value="HDc"/>
    <property type="match status" value="1"/>
</dbReference>
<dbReference type="InterPro" id="IPR036971">
    <property type="entry name" value="PDEase_catalytic_dom_sf"/>
</dbReference>
<gene>
    <name evidence="5" type="primary">LOC106474091</name>
</gene>
<dbReference type="InterPro" id="IPR023174">
    <property type="entry name" value="PDEase_CS"/>
</dbReference>
<dbReference type="PROSITE" id="PS51845">
    <property type="entry name" value="PDEASE_I_2"/>
    <property type="match status" value="1"/>
</dbReference>
<keyword evidence="1" id="KW-0479">Metal-binding</keyword>
<keyword evidence="2" id="KW-0378">Hydrolase</keyword>
<dbReference type="CDD" id="cd00077">
    <property type="entry name" value="HDc"/>
    <property type="match status" value="1"/>
</dbReference>
<name>A0ABM1TQM7_LIMPO</name>
<dbReference type="PROSITE" id="PS00126">
    <property type="entry name" value="PDEASE_I_1"/>
    <property type="match status" value="1"/>
</dbReference>
<dbReference type="PANTHER" id="PTHR11347">
    <property type="entry name" value="CYCLIC NUCLEOTIDE PHOSPHODIESTERASE"/>
    <property type="match status" value="1"/>
</dbReference>
<evidence type="ECO:0000313" key="5">
    <source>
        <dbReference type="RefSeq" id="XP_022258183.1"/>
    </source>
</evidence>
<dbReference type="GeneID" id="106474091"/>
<dbReference type="InterPro" id="IPR003607">
    <property type="entry name" value="HD/PDEase_dom"/>
</dbReference>
<proteinExistence type="predicted"/>